<keyword evidence="9" id="KW-0493">Microtubule</keyword>
<evidence type="ECO:0000256" key="3">
    <source>
        <dbReference type="ARBA" id="ARBA00004629"/>
    </source>
</evidence>
<evidence type="ECO:0000256" key="2">
    <source>
        <dbReference type="ARBA" id="ARBA00004186"/>
    </source>
</evidence>
<feature type="compositionally biased region" description="Basic and acidic residues" evidence="17">
    <location>
        <begin position="68"/>
        <end position="77"/>
    </location>
</feature>
<keyword evidence="6" id="KW-0158">Chromosome</keyword>
<evidence type="ECO:0000256" key="5">
    <source>
        <dbReference type="ARBA" id="ARBA00020261"/>
    </source>
</evidence>
<evidence type="ECO:0000256" key="10">
    <source>
        <dbReference type="ARBA" id="ARBA00022776"/>
    </source>
</evidence>
<dbReference type="EMBL" id="ML213518">
    <property type="protein sequence ID" value="TFK48684.1"/>
    <property type="molecule type" value="Genomic_DNA"/>
</dbReference>
<evidence type="ECO:0000256" key="6">
    <source>
        <dbReference type="ARBA" id="ARBA00022454"/>
    </source>
</evidence>
<evidence type="ECO:0000313" key="19">
    <source>
        <dbReference type="Proteomes" id="UP000305948"/>
    </source>
</evidence>
<evidence type="ECO:0000256" key="15">
    <source>
        <dbReference type="ARBA" id="ARBA00023328"/>
    </source>
</evidence>
<keyword evidence="15" id="KW-0137">Centromere</keyword>
<dbReference type="GO" id="GO:0044732">
    <property type="term" value="C:mitotic spindle pole body"/>
    <property type="evidence" value="ECO:0007669"/>
    <property type="project" value="TreeGrafter"/>
</dbReference>
<dbReference type="OrthoDB" id="5566853at2759"/>
<proteinExistence type="inferred from homology"/>
<evidence type="ECO:0000256" key="4">
    <source>
        <dbReference type="ARBA" id="ARBA00010146"/>
    </source>
</evidence>
<gene>
    <name evidence="18" type="ORF">OE88DRAFT_1634236</name>
</gene>
<evidence type="ECO:0000256" key="16">
    <source>
        <dbReference type="ARBA" id="ARBA00030566"/>
    </source>
</evidence>
<evidence type="ECO:0000313" key="18">
    <source>
        <dbReference type="EMBL" id="TFK48684.1"/>
    </source>
</evidence>
<dbReference type="Proteomes" id="UP000305948">
    <property type="component" value="Unassembled WGS sequence"/>
</dbReference>
<evidence type="ECO:0000256" key="12">
    <source>
        <dbReference type="ARBA" id="ARBA00023212"/>
    </source>
</evidence>
<evidence type="ECO:0000256" key="7">
    <source>
        <dbReference type="ARBA" id="ARBA00022490"/>
    </source>
</evidence>
<accession>A0A5C3MTH8</accession>
<dbReference type="InterPro" id="IPR013958">
    <property type="entry name" value="DASH_Dad1"/>
</dbReference>
<keyword evidence="14" id="KW-0131">Cell cycle</keyword>
<keyword evidence="13" id="KW-0539">Nucleus</keyword>
<dbReference type="PANTHER" id="PTHR28025:SF1">
    <property type="entry name" value="DASH COMPLEX SUBUNIT DAD1"/>
    <property type="match status" value="1"/>
</dbReference>
<name>A0A5C3MTH8_9AGAM</name>
<dbReference type="PANTHER" id="PTHR28025">
    <property type="entry name" value="DASH COMPLEX SUBUNIT DAD1"/>
    <property type="match status" value="1"/>
</dbReference>
<keyword evidence="10" id="KW-0498">Mitosis</keyword>
<organism evidence="18 19">
    <name type="scientific">Heliocybe sulcata</name>
    <dbReference type="NCBI Taxonomy" id="5364"/>
    <lineage>
        <taxon>Eukaryota</taxon>
        <taxon>Fungi</taxon>
        <taxon>Dikarya</taxon>
        <taxon>Basidiomycota</taxon>
        <taxon>Agaricomycotina</taxon>
        <taxon>Agaricomycetes</taxon>
        <taxon>Gloeophyllales</taxon>
        <taxon>Gloeophyllaceae</taxon>
        <taxon>Heliocybe</taxon>
    </lineage>
</organism>
<dbReference type="STRING" id="5364.A0A5C3MTH8"/>
<evidence type="ECO:0000256" key="1">
    <source>
        <dbReference type="ARBA" id="ARBA00004123"/>
    </source>
</evidence>
<dbReference type="GO" id="GO:0005876">
    <property type="term" value="C:spindle microtubule"/>
    <property type="evidence" value="ECO:0007669"/>
    <property type="project" value="TreeGrafter"/>
</dbReference>
<comment type="subcellular location">
    <subcellularLocation>
        <location evidence="3">Chromosome</location>
        <location evidence="3">Centromere</location>
        <location evidence="3">Kinetochore</location>
    </subcellularLocation>
    <subcellularLocation>
        <location evidence="2">Cytoplasm</location>
        <location evidence="2">Cytoskeleton</location>
        <location evidence="2">Spindle</location>
    </subcellularLocation>
    <subcellularLocation>
        <location evidence="1">Nucleus</location>
    </subcellularLocation>
</comment>
<dbReference type="GO" id="GO:0051301">
    <property type="term" value="P:cell division"/>
    <property type="evidence" value="ECO:0007669"/>
    <property type="project" value="UniProtKB-KW"/>
</dbReference>
<keyword evidence="11" id="KW-0995">Kinetochore</keyword>
<dbReference type="GO" id="GO:0051010">
    <property type="term" value="F:microtubule plus-end binding"/>
    <property type="evidence" value="ECO:0007669"/>
    <property type="project" value="TreeGrafter"/>
</dbReference>
<keyword evidence="19" id="KW-1185">Reference proteome</keyword>
<evidence type="ECO:0000256" key="9">
    <source>
        <dbReference type="ARBA" id="ARBA00022701"/>
    </source>
</evidence>
<dbReference type="AlphaFoldDB" id="A0A5C3MTH8"/>
<evidence type="ECO:0000256" key="8">
    <source>
        <dbReference type="ARBA" id="ARBA00022618"/>
    </source>
</evidence>
<dbReference type="GO" id="GO:0042729">
    <property type="term" value="C:DASH complex"/>
    <property type="evidence" value="ECO:0007669"/>
    <property type="project" value="InterPro"/>
</dbReference>
<reference evidence="18 19" key="1">
    <citation type="journal article" date="2019" name="Nat. Ecol. Evol.">
        <title>Megaphylogeny resolves global patterns of mushroom evolution.</title>
        <authorList>
            <person name="Varga T."/>
            <person name="Krizsan K."/>
            <person name="Foldi C."/>
            <person name="Dima B."/>
            <person name="Sanchez-Garcia M."/>
            <person name="Sanchez-Ramirez S."/>
            <person name="Szollosi G.J."/>
            <person name="Szarkandi J.G."/>
            <person name="Papp V."/>
            <person name="Albert L."/>
            <person name="Andreopoulos W."/>
            <person name="Angelini C."/>
            <person name="Antonin V."/>
            <person name="Barry K.W."/>
            <person name="Bougher N.L."/>
            <person name="Buchanan P."/>
            <person name="Buyck B."/>
            <person name="Bense V."/>
            <person name="Catcheside P."/>
            <person name="Chovatia M."/>
            <person name="Cooper J."/>
            <person name="Damon W."/>
            <person name="Desjardin D."/>
            <person name="Finy P."/>
            <person name="Geml J."/>
            <person name="Haridas S."/>
            <person name="Hughes K."/>
            <person name="Justo A."/>
            <person name="Karasinski D."/>
            <person name="Kautmanova I."/>
            <person name="Kiss B."/>
            <person name="Kocsube S."/>
            <person name="Kotiranta H."/>
            <person name="LaButti K.M."/>
            <person name="Lechner B.E."/>
            <person name="Liimatainen K."/>
            <person name="Lipzen A."/>
            <person name="Lukacs Z."/>
            <person name="Mihaltcheva S."/>
            <person name="Morgado L.N."/>
            <person name="Niskanen T."/>
            <person name="Noordeloos M.E."/>
            <person name="Ohm R.A."/>
            <person name="Ortiz-Santana B."/>
            <person name="Ovrebo C."/>
            <person name="Racz N."/>
            <person name="Riley R."/>
            <person name="Savchenko A."/>
            <person name="Shiryaev A."/>
            <person name="Soop K."/>
            <person name="Spirin V."/>
            <person name="Szebenyi C."/>
            <person name="Tomsovsky M."/>
            <person name="Tulloss R.E."/>
            <person name="Uehling J."/>
            <person name="Grigoriev I.V."/>
            <person name="Vagvolgyi C."/>
            <person name="Papp T."/>
            <person name="Martin F.M."/>
            <person name="Miettinen O."/>
            <person name="Hibbett D.S."/>
            <person name="Nagy L.G."/>
        </authorList>
    </citation>
    <scope>NUCLEOTIDE SEQUENCE [LARGE SCALE GENOMIC DNA]</scope>
    <source>
        <strain evidence="18 19">OMC1185</strain>
    </source>
</reference>
<dbReference type="Pfam" id="PF08649">
    <property type="entry name" value="DASH_Dad1"/>
    <property type="match status" value="1"/>
</dbReference>
<evidence type="ECO:0000256" key="17">
    <source>
        <dbReference type="SAM" id="MobiDB-lite"/>
    </source>
</evidence>
<evidence type="ECO:0000256" key="13">
    <source>
        <dbReference type="ARBA" id="ARBA00023242"/>
    </source>
</evidence>
<comment type="similarity">
    <text evidence="4">Belongs to the DASH complex DAD1 family.</text>
</comment>
<keyword evidence="8" id="KW-0132">Cell division</keyword>
<evidence type="ECO:0000256" key="11">
    <source>
        <dbReference type="ARBA" id="ARBA00022838"/>
    </source>
</evidence>
<sequence length="94" mass="10781">MSTSEEPSFFEKERDRLAGEITAGFEELLSSSNVSNRKLEEIIGMTTEYKHIAELWQSFQELTRHRREMAEQDREAEGPGLPGTGGHRIKEEVQ</sequence>
<dbReference type="GO" id="GO:0072686">
    <property type="term" value="C:mitotic spindle"/>
    <property type="evidence" value="ECO:0007669"/>
    <property type="project" value="InterPro"/>
</dbReference>
<keyword evidence="12" id="KW-0206">Cytoskeleton</keyword>
<protein>
    <recommendedName>
        <fullName evidence="5">DASH complex subunit DAD1</fullName>
    </recommendedName>
    <alternativeName>
        <fullName evidence="16">Outer kinetochore protein DAD1</fullName>
    </alternativeName>
</protein>
<evidence type="ECO:0000256" key="14">
    <source>
        <dbReference type="ARBA" id="ARBA00023306"/>
    </source>
</evidence>
<feature type="region of interest" description="Disordered" evidence="17">
    <location>
        <begin position="66"/>
        <end position="94"/>
    </location>
</feature>
<keyword evidence="7" id="KW-0963">Cytoplasm</keyword>